<keyword evidence="1" id="KW-0472">Membrane</keyword>
<dbReference type="EMBL" id="MFUY01000005">
    <property type="protein sequence ID" value="OGI86452.1"/>
    <property type="molecule type" value="Genomic_DNA"/>
</dbReference>
<reference evidence="2 3" key="1">
    <citation type="journal article" date="2016" name="Nat. Commun.">
        <title>Thousands of microbial genomes shed light on interconnected biogeochemical processes in an aquifer system.</title>
        <authorList>
            <person name="Anantharaman K."/>
            <person name="Brown C.T."/>
            <person name="Hug L.A."/>
            <person name="Sharon I."/>
            <person name="Castelle C.J."/>
            <person name="Probst A.J."/>
            <person name="Thomas B.C."/>
            <person name="Singh A."/>
            <person name="Wilkins M.J."/>
            <person name="Karaoz U."/>
            <person name="Brodie E.L."/>
            <person name="Williams K.H."/>
            <person name="Hubbard S.S."/>
            <person name="Banfield J.F."/>
        </authorList>
    </citation>
    <scope>NUCLEOTIDE SEQUENCE [LARGE SCALE GENOMIC DNA]</scope>
</reference>
<accession>A0A1F6WX49</accession>
<comment type="caution">
    <text evidence="2">The sequence shown here is derived from an EMBL/GenBank/DDBJ whole genome shotgun (WGS) entry which is preliminary data.</text>
</comment>
<dbReference type="STRING" id="1801774.A3A05_02780"/>
<gene>
    <name evidence="2" type="ORF">A3A05_02780</name>
</gene>
<feature type="transmembrane region" description="Helical" evidence="1">
    <location>
        <begin position="35"/>
        <end position="56"/>
    </location>
</feature>
<dbReference type="Proteomes" id="UP000176187">
    <property type="component" value="Unassembled WGS sequence"/>
</dbReference>
<keyword evidence="1" id="KW-0812">Transmembrane</keyword>
<name>A0A1F6WX49_9BACT</name>
<evidence type="ECO:0000313" key="2">
    <source>
        <dbReference type="EMBL" id="OGI86452.1"/>
    </source>
</evidence>
<sequence>MKKIITLLLLVLSVGVFLGYSSYTKESFDYNIAQFIGYLFYWCVALFVVSIFALSIDQKKYKKWMLVSGIYVLISILIAYATGDGNGAIISFDGKDLTLFFAGLYSIISIIYFIVQFFKNRKQSTLV</sequence>
<feature type="transmembrane region" description="Helical" evidence="1">
    <location>
        <begin position="63"/>
        <end position="82"/>
    </location>
</feature>
<evidence type="ECO:0000256" key="1">
    <source>
        <dbReference type="SAM" id="Phobius"/>
    </source>
</evidence>
<dbReference type="AlphaFoldDB" id="A0A1F6WX49"/>
<organism evidence="2 3">
    <name type="scientific">Candidatus Nomurabacteria bacterium RIFCSPLOWO2_01_FULL_41_12</name>
    <dbReference type="NCBI Taxonomy" id="1801774"/>
    <lineage>
        <taxon>Bacteria</taxon>
        <taxon>Candidatus Nomuraibacteriota</taxon>
    </lineage>
</organism>
<evidence type="ECO:0000313" key="3">
    <source>
        <dbReference type="Proteomes" id="UP000176187"/>
    </source>
</evidence>
<feature type="transmembrane region" description="Helical" evidence="1">
    <location>
        <begin position="97"/>
        <end position="115"/>
    </location>
</feature>
<proteinExistence type="predicted"/>
<keyword evidence="1" id="KW-1133">Transmembrane helix</keyword>
<protein>
    <submittedName>
        <fullName evidence="2">Uncharacterized protein</fullName>
    </submittedName>
</protein>